<keyword evidence="5" id="KW-0653">Protein transport</keyword>
<evidence type="ECO:0000313" key="14">
    <source>
        <dbReference type="Proteomes" id="UP000663505"/>
    </source>
</evidence>
<name>A0A9X7W2Q2_9BACL</name>
<dbReference type="KEGG" id="afx:JZ786_01325"/>
<dbReference type="CDD" id="cd20070">
    <property type="entry name" value="5TM_YidC_Alb3"/>
    <property type="match status" value="1"/>
</dbReference>
<evidence type="ECO:0000256" key="9">
    <source>
        <dbReference type="RuleBase" id="RU003945"/>
    </source>
</evidence>
<dbReference type="InterPro" id="IPR001708">
    <property type="entry name" value="YidC/ALB3/OXA1/COX18"/>
</dbReference>
<sequence length="304" mass="33564">MSLSGCSMYPTKPGHWPGGIWGSILQFVSSVIDFAARHLGGNYGLALLVVTVLVRLIVLPLMIKQIRYQKVMQALQPEIQKIRSRHKGDNQKIQQETMKLWQQHGVNPMSGCFPMVIQLPILYALFGAIEGNVRLNHSHFLGIFNLGTPDHYYILPLAAAITTFFSSKMMMAGTDGGQQKMMLFIMPVFIFIIGSRFPSGLALYWVYTNLFQAVQTYFVKVKPAAAASAEVVDVGPPPKPPSGRSQRSKPKRDASEAETGGTSAPSERKSRARNSRSQQASTKSSSTSAKSKEDKEQQQGKQDD</sequence>
<feature type="region of interest" description="Disordered" evidence="10">
    <location>
        <begin position="229"/>
        <end position="304"/>
    </location>
</feature>
<reference evidence="13 14" key="1">
    <citation type="submission" date="2021-02" db="EMBL/GenBank/DDBJ databases">
        <title>Alicyclobacillus curvatus sp. nov. and Alicyclobacillus mengziensis sp. nov., two acidophilic bacteria isolated from acid mine drainage.</title>
        <authorList>
            <person name="Huang Y."/>
        </authorList>
    </citation>
    <scope>NUCLEOTIDE SEQUENCE [LARGE SCALE GENOMIC DNA]</scope>
    <source>
        <strain evidence="13 14">S30H14</strain>
    </source>
</reference>
<dbReference type="AlphaFoldDB" id="A0A9X7W2Q2"/>
<feature type="compositionally biased region" description="Basic and acidic residues" evidence="10">
    <location>
        <begin position="290"/>
        <end position="304"/>
    </location>
</feature>
<feature type="compositionally biased region" description="Low complexity" evidence="10">
    <location>
        <begin position="275"/>
        <end position="289"/>
    </location>
</feature>
<dbReference type="PRINTS" id="PR00701">
    <property type="entry name" value="60KDINNERMP"/>
</dbReference>
<evidence type="ECO:0000256" key="3">
    <source>
        <dbReference type="ARBA" id="ARBA00022475"/>
    </source>
</evidence>
<evidence type="ECO:0000256" key="8">
    <source>
        <dbReference type="ARBA" id="ARBA00023186"/>
    </source>
</evidence>
<evidence type="ECO:0000256" key="1">
    <source>
        <dbReference type="ARBA" id="ARBA00004651"/>
    </source>
</evidence>
<evidence type="ECO:0000256" key="11">
    <source>
        <dbReference type="SAM" id="Phobius"/>
    </source>
</evidence>
<feature type="transmembrane region" description="Helical" evidence="11">
    <location>
        <begin position="183"/>
        <end position="207"/>
    </location>
</feature>
<evidence type="ECO:0000256" key="6">
    <source>
        <dbReference type="ARBA" id="ARBA00022989"/>
    </source>
</evidence>
<keyword evidence="2" id="KW-0813">Transport</keyword>
<dbReference type="GO" id="GO:0015031">
    <property type="term" value="P:protein transport"/>
    <property type="evidence" value="ECO:0007669"/>
    <property type="project" value="UniProtKB-KW"/>
</dbReference>
<evidence type="ECO:0000256" key="2">
    <source>
        <dbReference type="ARBA" id="ARBA00022448"/>
    </source>
</evidence>
<dbReference type="GO" id="GO:0005886">
    <property type="term" value="C:plasma membrane"/>
    <property type="evidence" value="ECO:0007669"/>
    <property type="project" value="UniProtKB-SubCell"/>
</dbReference>
<organism evidence="13 14">
    <name type="scientific">Alicyclobacillus mengziensis</name>
    <dbReference type="NCBI Taxonomy" id="2931921"/>
    <lineage>
        <taxon>Bacteria</taxon>
        <taxon>Bacillati</taxon>
        <taxon>Bacillota</taxon>
        <taxon>Bacilli</taxon>
        <taxon>Bacillales</taxon>
        <taxon>Alicyclobacillaceae</taxon>
        <taxon>Alicyclobacillus</taxon>
    </lineage>
</organism>
<evidence type="ECO:0000256" key="10">
    <source>
        <dbReference type="SAM" id="MobiDB-lite"/>
    </source>
</evidence>
<protein>
    <submittedName>
        <fullName evidence="13">Membrane protein insertase YidC</fullName>
    </submittedName>
</protein>
<keyword evidence="4 9" id="KW-0812">Transmembrane</keyword>
<dbReference type="GO" id="GO:0032977">
    <property type="term" value="F:membrane insertase activity"/>
    <property type="evidence" value="ECO:0007669"/>
    <property type="project" value="InterPro"/>
</dbReference>
<keyword evidence="7 11" id="KW-0472">Membrane</keyword>
<gene>
    <name evidence="13" type="ORF">JZ786_01325</name>
</gene>
<dbReference type="PANTHER" id="PTHR12428">
    <property type="entry name" value="OXA1"/>
    <property type="match status" value="1"/>
</dbReference>
<dbReference type="EMBL" id="CP071182">
    <property type="protein sequence ID" value="QSO49616.1"/>
    <property type="molecule type" value="Genomic_DNA"/>
</dbReference>
<evidence type="ECO:0000256" key="4">
    <source>
        <dbReference type="ARBA" id="ARBA00022692"/>
    </source>
</evidence>
<evidence type="ECO:0000259" key="12">
    <source>
        <dbReference type="Pfam" id="PF02096"/>
    </source>
</evidence>
<feature type="transmembrane region" description="Helical" evidence="11">
    <location>
        <begin position="43"/>
        <end position="63"/>
    </location>
</feature>
<comment type="similarity">
    <text evidence="9">Belongs to the OXA1/ALB3/YidC family.</text>
</comment>
<keyword evidence="3" id="KW-1003">Cell membrane</keyword>
<dbReference type="NCBIfam" id="TIGR03592">
    <property type="entry name" value="yidC_oxa1_cterm"/>
    <property type="match status" value="1"/>
</dbReference>
<comment type="subcellular location">
    <subcellularLocation>
        <location evidence="1">Cell membrane</location>
        <topology evidence="1">Multi-pass membrane protein</topology>
    </subcellularLocation>
    <subcellularLocation>
        <location evidence="9">Membrane</location>
        <topology evidence="9">Multi-pass membrane protein</topology>
    </subcellularLocation>
</comment>
<dbReference type="GO" id="GO:0051205">
    <property type="term" value="P:protein insertion into membrane"/>
    <property type="evidence" value="ECO:0007669"/>
    <property type="project" value="TreeGrafter"/>
</dbReference>
<dbReference type="InterPro" id="IPR028055">
    <property type="entry name" value="YidC/Oxa/ALB_C"/>
</dbReference>
<evidence type="ECO:0000256" key="5">
    <source>
        <dbReference type="ARBA" id="ARBA00022927"/>
    </source>
</evidence>
<keyword evidence="8" id="KW-0143">Chaperone</keyword>
<feature type="transmembrane region" description="Helical" evidence="11">
    <location>
        <begin position="151"/>
        <end position="171"/>
    </location>
</feature>
<dbReference type="Proteomes" id="UP000663505">
    <property type="component" value="Chromosome"/>
</dbReference>
<dbReference type="InterPro" id="IPR047196">
    <property type="entry name" value="YidC_ALB_C"/>
</dbReference>
<evidence type="ECO:0000256" key="7">
    <source>
        <dbReference type="ARBA" id="ARBA00023136"/>
    </source>
</evidence>
<keyword evidence="6 11" id="KW-1133">Transmembrane helix</keyword>
<feature type="domain" description="Membrane insertase YidC/Oxa/ALB C-terminal" evidence="12">
    <location>
        <begin position="43"/>
        <end position="220"/>
    </location>
</feature>
<proteinExistence type="inferred from homology"/>
<dbReference type="Pfam" id="PF02096">
    <property type="entry name" value="60KD_IMP"/>
    <property type="match status" value="1"/>
</dbReference>
<evidence type="ECO:0000313" key="13">
    <source>
        <dbReference type="EMBL" id="QSO49616.1"/>
    </source>
</evidence>
<dbReference type="PANTHER" id="PTHR12428:SF65">
    <property type="entry name" value="CYTOCHROME C OXIDASE ASSEMBLY PROTEIN COX18, MITOCHONDRIAL"/>
    <property type="match status" value="1"/>
</dbReference>
<keyword evidence="14" id="KW-1185">Reference proteome</keyword>
<accession>A0A9X7W2Q2</accession>